<gene>
    <name evidence="2" type="ORF">P9271_20355</name>
</gene>
<keyword evidence="3" id="KW-1185">Reference proteome</keyword>
<keyword evidence="1" id="KW-0472">Membrane</keyword>
<evidence type="ECO:0000313" key="2">
    <source>
        <dbReference type="EMBL" id="MED4403665.1"/>
    </source>
</evidence>
<dbReference type="GeneID" id="301139821"/>
<organism evidence="2 3">
    <name type="scientific">Metabacillus fastidiosus</name>
    <dbReference type="NCBI Taxonomy" id="1458"/>
    <lineage>
        <taxon>Bacteria</taxon>
        <taxon>Bacillati</taxon>
        <taxon>Bacillota</taxon>
        <taxon>Bacilli</taxon>
        <taxon>Bacillales</taxon>
        <taxon>Bacillaceae</taxon>
        <taxon>Metabacillus</taxon>
    </lineage>
</organism>
<name>A0ABU6P2S7_9BACI</name>
<keyword evidence="1" id="KW-1133">Transmembrane helix</keyword>
<evidence type="ECO:0000313" key="3">
    <source>
        <dbReference type="Proteomes" id="UP001342826"/>
    </source>
</evidence>
<dbReference type="RefSeq" id="WP_066225771.1">
    <property type="nucleotide sequence ID" value="NZ_JARTFQ010000006.1"/>
</dbReference>
<protein>
    <submittedName>
        <fullName evidence="2">Uncharacterized protein</fullName>
    </submittedName>
</protein>
<comment type="caution">
    <text evidence="2">The sequence shown here is derived from an EMBL/GenBank/DDBJ whole genome shotgun (WGS) entry which is preliminary data.</text>
</comment>
<sequence length="61" mass="6453">MKQSLIKVLLIINLVIGICTAAGVGYLAYKQNACPGFSEMGPGGNGQMIRADGQIQQNQTQ</sequence>
<evidence type="ECO:0000256" key="1">
    <source>
        <dbReference type="SAM" id="Phobius"/>
    </source>
</evidence>
<proteinExistence type="predicted"/>
<reference evidence="2 3" key="1">
    <citation type="submission" date="2023-03" db="EMBL/GenBank/DDBJ databases">
        <title>Bacillus Genome Sequencing.</title>
        <authorList>
            <person name="Dunlap C."/>
        </authorList>
    </citation>
    <scope>NUCLEOTIDE SEQUENCE [LARGE SCALE GENOMIC DNA]</scope>
    <source>
        <strain evidence="2 3">NRS-1717</strain>
    </source>
</reference>
<accession>A0ABU6P2S7</accession>
<feature type="transmembrane region" description="Helical" evidence="1">
    <location>
        <begin position="7"/>
        <end position="29"/>
    </location>
</feature>
<dbReference type="EMBL" id="JARTFS010000018">
    <property type="protein sequence ID" value="MED4403665.1"/>
    <property type="molecule type" value="Genomic_DNA"/>
</dbReference>
<keyword evidence="1" id="KW-0812">Transmembrane</keyword>
<dbReference type="Proteomes" id="UP001342826">
    <property type="component" value="Unassembled WGS sequence"/>
</dbReference>